<proteinExistence type="predicted"/>
<comment type="caution">
    <text evidence="1">The sequence shown here is derived from an EMBL/GenBank/DDBJ whole genome shotgun (WGS) entry which is preliminary data.</text>
</comment>
<gene>
    <name evidence="1" type="ORF">FNV43_RR26573</name>
</gene>
<organism evidence="1 2">
    <name type="scientific">Rhamnella rubrinervis</name>
    <dbReference type="NCBI Taxonomy" id="2594499"/>
    <lineage>
        <taxon>Eukaryota</taxon>
        <taxon>Viridiplantae</taxon>
        <taxon>Streptophyta</taxon>
        <taxon>Embryophyta</taxon>
        <taxon>Tracheophyta</taxon>
        <taxon>Spermatophyta</taxon>
        <taxon>Magnoliopsida</taxon>
        <taxon>eudicotyledons</taxon>
        <taxon>Gunneridae</taxon>
        <taxon>Pentapetalae</taxon>
        <taxon>rosids</taxon>
        <taxon>fabids</taxon>
        <taxon>Rosales</taxon>
        <taxon>Rhamnaceae</taxon>
        <taxon>rhamnoid group</taxon>
        <taxon>Rhamneae</taxon>
        <taxon>Rhamnella</taxon>
    </lineage>
</organism>
<dbReference type="AlphaFoldDB" id="A0A8K0DIT5"/>
<protein>
    <submittedName>
        <fullName evidence="1">Uncharacterized protein</fullName>
    </submittedName>
</protein>
<reference evidence="1" key="1">
    <citation type="submission" date="2020-03" db="EMBL/GenBank/DDBJ databases">
        <title>A high-quality chromosome-level genome assembly of a woody plant with both climbing and erect habits, Rhamnella rubrinervis.</title>
        <authorList>
            <person name="Lu Z."/>
            <person name="Yang Y."/>
            <person name="Zhu X."/>
            <person name="Sun Y."/>
        </authorList>
    </citation>
    <scope>NUCLEOTIDE SEQUENCE</scope>
    <source>
        <strain evidence="1">BYM</strain>
        <tissue evidence="1">Leaf</tissue>
    </source>
</reference>
<evidence type="ECO:0000313" key="1">
    <source>
        <dbReference type="EMBL" id="KAF3431837.1"/>
    </source>
</evidence>
<dbReference type="Proteomes" id="UP000796880">
    <property type="component" value="Unassembled WGS sequence"/>
</dbReference>
<keyword evidence="2" id="KW-1185">Reference proteome</keyword>
<accession>A0A8K0DIT5</accession>
<evidence type="ECO:0000313" key="2">
    <source>
        <dbReference type="Proteomes" id="UP000796880"/>
    </source>
</evidence>
<dbReference type="EMBL" id="VOIH02000012">
    <property type="protein sequence ID" value="KAF3431837.1"/>
    <property type="molecule type" value="Genomic_DNA"/>
</dbReference>
<name>A0A8K0DIT5_9ROSA</name>
<sequence length="63" mass="7033">MKNQMPLADHDQRPSPVQLYNSPISKRQKVFKYSKAGKPVLRTRDADWHIQEGLMALGVGAGA</sequence>